<dbReference type="PROSITE" id="PS51257">
    <property type="entry name" value="PROKAR_LIPOPROTEIN"/>
    <property type="match status" value="1"/>
</dbReference>
<comment type="caution">
    <text evidence="2">The sequence shown here is derived from an EMBL/GenBank/DDBJ whole genome shotgun (WGS) entry which is preliminary data.</text>
</comment>
<sequence length="182" mass="19769">MKKEIKLLSVVMVLLTISCSVWAQAAKNQVTYTIDGGAFHHQLITINSDPKVMENGAWTNIAGRTYPKINLDDKSMNSKKGPNWAVDIVFNKVGTGTAKVNDLIANGLLDHRVYFILQVLVNGETKFLSSDSEKPAQTPGTITITKFGPVGGTVEGNFQGTLINNDIKYTITGGHFVTGRKS</sequence>
<organism evidence="2 3">
    <name type="scientific">Mucilaginibacter lappiensis</name>
    <dbReference type="NCBI Taxonomy" id="354630"/>
    <lineage>
        <taxon>Bacteria</taxon>
        <taxon>Pseudomonadati</taxon>
        <taxon>Bacteroidota</taxon>
        <taxon>Sphingobacteriia</taxon>
        <taxon>Sphingobacteriales</taxon>
        <taxon>Sphingobacteriaceae</taxon>
        <taxon>Mucilaginibacter</taxon>
    </lineage>
</organism>
<evidence type="ECO:0000313" key="2">
    <source>
        <dbReference type="EMBL" id="MBB6126499.1"/>
    </source>
</evidence>
<protein>
    <submittedName>
        <fullName evidence="2">Uncharacterized protein</fullName>
    </submittedName>
</protein>
<accession>A0A841J5L6</accession>
<keyword evidence="1" id="KW-0732">Signal</keyword>
<reference evidence="2 3" key="1">
    <citation type="submission" date="2020-08" db="EMBL/GenBank/DDBJ databases">
        <title>Genomic Encyclopedia of Type Strains, Phase IV (KMG-V): Genome sequencing to study the core and pangenomes of soil and plant-associated prokaryotes.</title>
        <authorList>
            <person name="Whitman W."/>
        </authorList>
    </citation>
    <scope>NUCLEOTIDE SEQUENCE [LARGE SCALE GENOMIC DNA]</scope>
    <source>
        <strain evidence="2 3">MP601</strain>
    </source>
</reference>
<name>A0A841J5L6_9SPHI</name>
<feature type="signal peptide" evidence="1">
    <location>
        <begin position="1"/>
        <end position="23"/>
    </location>
</feature>
<feature type="chain" id="PRO_5032310546" evidence="1">
    <location>
        <begin position="24"/>
        <end position="182"/>
    </location>
</feature>
<gene>
    <name evidence="2" type="ORF">HDF22_000604</name>
</gene>
<evidence type="ECO:0000313" key="3">
    <source>
        <dbReference type="Proteomes" id="UP000548326"/>
    </source>
</evidence>
<dbReference type="EMBL" id="JACHCA010000002">
    <property type="protein sequence ID" value="MBB6126499.1"/>
    <property type="molecule type" value="Genomic_DNA"/>
</dbReference>
<evidence type="ECO:0000256" key="1">
    <source>
        <dbReference type="SAM" id="SignalP"/>
    </source>
</evidence>
<dbReference type="AlphaFoldDB" id="A0A841J5L6"/>
<dbReference type="RefSeq" id="WP_183585579.1">
    <property type="nucleotide sequence ID" value="NZ_JACHCA010000002.1"/>
</dbReference>
<proteinExistence type="predicted"/>
<dbReference type="Proteomes" id="UP000548326">
    <property type="component" value="Unassembled WGS sequence"/>
</dbReference>